<keyword evidence="3" id="KW-1185">Reference proteome</keyword>
<gene>
    <name evidence="2" type="ORF">QBC46DRAFT_392026</name>
</gene>
<comment type="caution">
    <text evidence="2">The sequence shown here is derived from an EMBL/GenBank/DDBJ whole genome shotgun (WGS) entry which is preliminary data.</text>
</comment>
<evidence type="ECO:0000256" key="1">
    <source>
        <dbReference type="SAM" id="SignalP"/>
    </source>
</evidence>
<dbReference type="Proteomes" id="UP001303473">
    <property type="component" value="Unassembled WGS sequence"/>
</dbReference>
<evidence type="ECO:0000313" key="3">
    <source>
        <dbReference type="Proteomes" id="UP001303473"/>
    </source>
</evidence>
<feature type="signal peptide" evidence="1">
    <location>
        <begin position="1"/>
        <end position="24"/>
    </location>
</feature>
<name>A0AAN6N280_9PEZI</name>
<proteinExistence type="predicted"/>
<reference evidence="3" key="1">
    <citation type="journal article" date="2023" name="Mol. Phylogenet. Evol.">
        <title>Genome-scale phylogeny and comparative genomics of the fungal order Sordariales.</title>
        <authorList>
            <person name="Hensen N."/>
            <person name="Bonometti L."/>
            <person name="Westerberg I."/>
            <person name="Brannstrom I.O."/>
            <person name="Guillou S."/>
            <person name="Cros-Aarteil S."/>
            <person name="Calhoun S."/>
            <person name="Haridas S."/>
            <person name="Kuo A."/>
            <person name="Mondo S."/>
            <person name="Pangilinan J."/>
            <person name="Riley R."/>
            <person name="LaButti K."/>
            <person name="Andreopoulos B."/>
            <person name="Lipzen A."/>
            <person name="Chen C."/>
            <person name="Yan M."/>
            <person name="Daum C."/>
            <person name="Ng V."/>
            <person name="Clum A."/>
            <person name="Steindorff A."/>
            <person name="Ohm R.A."/>
            <person name="Martin F."/>
            <person name="Silar P."/>
            <person name="Natvig D.O."/>
            <person name="Lalanne C."/>
            <person name="Gautier V."/>
            <person name="Ament-Velasquez S.L."/>
            <person name="Kruys A."/>
            <person name="Hutchinson M.I."/>
            <person name="Powell A.J."/>
            <person name="Barry K."/>
            <person name="Miller A.N."/>
            <person name="Grigoriev I.V."/>
            <person name="Debuchy R."/>
            <person name="Gladieux P."/>
            <person name="Hiltunen Thoren M."/>
            <person name="Johannesson H."/>
        </authorList>
    </citation>
    <scope>NUCLEOTIDE SEQUENCE [LARGE SCALE GENOMIC DNA]</scope>
    <source>
        <strain evidence="3">CBS 340.73</strain>
    </source>
</reference>
<protein>
    <recommendedName>
        <fullName evidence="4">Secreted protein</fullName>
    </recommendedName>
</protein>
<evidence type="ECO:0008006" key="4">
    <source>
        <dbReference type="Google" id="ProtNLM"/>
    </source>
</evidence>
<keyword evidence="1" id="KW-0732">Signal</keyword>
<sequence length="93" mass="10367">MTGRVLNFIFALLSFLFVSLPSTSIRPEPRNLLLLPFLSSTPTHLFSASLPGGTKPLRPLLREGRQLQRGIFAFSFRPHGQASLADRCLTERS</sequence>
<dbReference type="AlphaFoldDB" id="A0AAN6N280"/>
<feature type="chain" id="PRO_5042877202" description="Secreted protein" evidence="1">
    <location>
        <begin position="25"/>
        <end position="93"/>
    </location>
</feature>
<evidence type="ECO:0000313" key="2">
    <source>
        <dbReference type="EMBL" id="KAK3937719.1"/>
    </source>
</evidence>
<organism evidence="2 3">
    <name type="scientific">Diplogelasinospora grovesii</name>
    <dbReference type="NCBI Taxonomy" id="303347"/>
    <lineage>
        <taxon>Eukaryota</taxon>
        <taxon>Fungi</taxon>
        <taxon>Dikarya</taxon>
        <taxon>Ascomycota</taxon>
        <taxon>Pezizomycotina</taxon>
        <taxon>Sordariomycetes</taxon>
        <taxon>Sordariomycetidae</taxon>
        <taxon>Sordariales</taxon>
        <taxon>Diplogelasinosporaceae</taxon>
        <taxon>Diplogelasinospora</taxon>
    </lineage>
</organism>
<dbReference type="EMBL" id="MU853847">
    <property type="protein sequence ID" value="KAK3937719.1"/>
    <property type="molecule type" value="Genomic_DNA"/>
</dbReference>
<accession>A0AAN6N280</accession>